<evidence type="ECO:0000313" key="1">
    <source>
        <dbReference type="EMBL" id="PWN69940.1"/>
    </source>
</evidence>
<comment type="caution">
    <text evidence="1">The sequence shown here is derived from an EMBL/GenBank/DDBJ whole genome shotgun (WGS) entry which is preliminary data.</text>
</comment>
<proteinExistence type="predicted"/>
<evidence type="ECO:0000313" key="2">
    <source>
        <dbReference type="Proteomes" id="UP000236594"/>
    </source>
</evidence>
<dbReference type="RefSeq" id="WP_103247467.1">
    <property type="nucleotide sequence ID" value="NZ_PPED02000002.1"/>
</dbReference>
<reference evidence="1 2" key="1">
    <citation type="submission" date="2018-04" db="EMBL/GenBank/DDBJ databases">
        <title>Draft Genome Sequence of Phosphate-Solubilizing Chryseobacterium sp. ISE14 that is a Biocontrol and Plant Growth-Promoting Rhizobacterium Isolated from Cucumber.</title>
        <authorList>
            <person name="Jeong J.-J."/>
            <person name="Sang M.K."/>
            <person name="Choi I.-G."/>
            <person name="Kim K.D."/>
        </authorList>
    </citation>
    <scope>NUCLEOTIDE SEQUENCE [LARGE SCALE GENOMIC DNA]</scope>
    <source>
        <strain evidence="1 2">ISE14</strain>
    </source>
</reference>
<protein>
    <recommendedName>
        <fullName evidence="3">Outer membrane protein beta-barrel domain-containing protein</fullName>
    </recommendedName>
</protein>
<accession>A0A316XGN3</accession>
<name>A0A316XGN3_9FLAO</name>
<dbReference type="Pfam" id="PF19515">
    <property type="entry name" value="DUF6048"/>
    <property type="match status" value="1"/>
</dbReference>
<dbReference type="InterPro" id="IPR046111">
    <property type="entry name" value="DUF6048"/>
</dbReference>
<keyword evidence="2" id="KW-1185">Reference proteome</keyword>
<evidence type="ECO:0008006" key="3">
    <source>
        <dbReference type="Google" id="ProtNLM"/>
    </source>
</evidence>
<gene>
    <name evidence="1" type="ORF">C1631_007970</name>
</gene>
<dbReference type="EMBL" id="PPED02000002">
    <property type="protein sequence ID" value="PWN69940.1"/>
    <property type="molecule type" value="Genomic_DNA"/>
</dbReference>
<organism evidence="1 2">
    <name type="scientific">Chryseobacterium phosphatilyticum</name>
    <dbReference type="NCBI Taxonomy" id="475075"/>
    <lineage>
        <taxon>Bacteria</taxon>
        <taxon>Pseudomonadati</taxon>
        <taxon>Bacteroidota</taxon>
        <taxon>Flavobacteriia</taxon>
        <taxon>Flavobacteriales</taxon>
        <taxon>Weeksellaceae</taxon>
        <taxon>Chryseobacterium group</taxon>
        <taxon>Chryseobacterium</taxon>
    </lineage>
</organism>
<dbReference type="Proteomes" id="UP000236594">
    <property type="component" value="Unassembled WGS sequence"/>
</dbReference>
<dbReference type="OrthoDB" id="1431221at2"/>
<dbReference type="AlphaFoldDB" id="A0A316XGN3"/>
<sequence length="222" mass="24978">MKTRLIFSFFFSIIGILGWAQEKKEVKKEKKEHWKYEPNFMVGFDALNAGVSFFSDRKVYQGFVSSKLNGNVHLIAEAGFEKNIYQKNGYDAKANGPFAKLGAFYMLAKDAENEFNGFYAGGKVAGSFYNQEYMAIPVRGFGGSSSSVAFPSSSQSSFWLEGTLGGRVQLFNSNFYIDVNLQPRYMVYTSKQDDISPMIVPGFGRSSSKFNMGFAWNLAYKF</sequence>